<dbReference type="EMBL" id="LAJE02000114">
    <property type="protein sequence ID" value="OEO31903.1"/>
    <property type="molecule type" value="Genomic_DNA"/>
</dbReference>
<reference evidence="8 9" key="1">
    <citation type="journal article" date="2015" name="Genome Announc.">
        <title>Genome Assemblies of Three Soil-Associated Devosia species: D. insulae, D. limi, and D. soli.</title>
        <authorList>
            <person name="Hassan Y.I."/>
            <person name="Lepp D."/>
            <person name="Zhou T."/>
        </authorList>
    </citation>
    <scope>NUCLEOTIDE SEQUENCE [LARGE SCALE GENOMIC DNA]</scope>
    <source>
        <strain evidence="8 9">DS-56</strain>
    </source>
</reference>
<dbReference type="Proteomes" id="UP000095463">
    <property type="component" value="Unassembled WGS sequence"/>
</dbReference>
<comment type="subcellular location">
    <subcellularLocation>
        <location evidence="1">Cell membrane</location>
        <topology evidence="1">Multi-pass membrane protein</topology>
    </subcellularLocation>
</comment>
<dbReference type="Pfam" id="PF13396">
    <property type="entry name" value="PLDc_N"/>
    <property type="match status" value="1"/>
</dbReference>
<keyword evidence="9" id="KW-1185">Reference proteome</keyword>
<keyword evidence="2" id="KW-1003">Cell membrane</keyword>
<dbReference type="GO" id="GO:0005886">
    <property type="term" value="C:plasma membrane"/>
    <property type="evidence" value="ECO:0007669"/>
    <property type="project" value="UniProtKB-SubCell"/>
</dbReference>
<keyword evidence="4 6" id="KW-1133">Transmembrane helix</keyword>
<feature type="transmembrane region" description="Helical" evidence="6">
    <location>
        <begin position="41"/>
        <end position="64"/>
    </location>
</feature>
<evidence type="ECO:0000256" key="3">
    <source>
        <dbReference type="ARBA" id="ARBA00022692"/>
    </source>
</evidence>
<dbReference type="AlphaFoldDB" id="A0A1E5XTI1"/>
<feature type="transmembrane region" description="Helical" evidence="6">
    <location>
        <begin position="7"/>
        <end position="29"/>
    </location>
</feature>
<keyword evidence="5 6" id="KW-0472">Membrane</keyword>
<evidence type="ECO:0000256" key="4">
    <source>
        <dbReference type="ARBA" id="ARBA00022989"/>
    </source>
</evidence>
<evidence type="ECO:0000313" key="8">
    <source>
        <dbReference type="EMBL" id="OEO31903.1"/>
    </source>
</evidence>
<evidence type="ECO:0000256" key="5">
    <source>
        <dbReference type="ARBA" id="ARBA00023136"/>
    </source>
</evidence>
<proteinExistence type="predicted"/>
<evidence type="ECO:0000256" key="1">
    <source>
        <dbReference type="ARBA" id="ARBA00004651"/>
    </source>
</evidence>
<sequence>MTSNFWEFLWLIAISFFLLSYLMVLVRIVVDVFRDNSMGGFAKALWIIALLLVPLLTALVYIIARGQGMAQRQLADEQKFKSQTDAYIRGVAQTTPADQIARAKTLLHEGAITEAEYAEIKAAALAH</sequence>
<dbReference type="InterPro" id="IPR027379">
    <property type="entry name" value="CLS_N"/>
</dbReference>
<dbReference type="OrthoDB" id="7596142at2"/>
<dbReference type="RefSeq" id="WP_069908934.1">
    <property type="nucleotide sequence ID" value="NZ_LAJE02000114.1"/>
</dbReference>
<evidence type="ECO:0000256" key="2">
    <source>
        <dbReference type="ARBA" id="ARBA00022475"/>
    </source>
</evidence>
<evidence type="ECO:0000256" key="6">
    <source>
        <dbReference type="SAM" id="Phobius"/>
    </source>
</evidence>
<evidence type="ECO:0000313" key="9">
    <source>
        <dbReference type="Proteomes" id="UP000095463"/>
    </source>
</evidence>
<protein>
    <recommendedName>
        <fullName evidence="7">Cardiolipin synthase N-terminal domain-containing protein</fullName>
    </recommendedName>
</protein>
<feature type="domain" description="Cardiolipin synthase N-terminal" evidence="7">
    <location>
        <begin position="24"/>
        <end position="65"/>
    </location>
</feature>
<evidence type="ECO:0000259" key="7">
    <source>
        <dbReference type="Pfam" id="PF13396"/>
    </source>
</evidence>
<keyword evidence="3 6" id="KW-0812">Transmembrane</keyword>
<gene>
    <name evidence="8" type="ORF">VW23_014050</name>
</gene>
<accession>A0A1E5XTI1</accession>
<organism evidence="8 9">
    <name type="scientific">Devosia insulae DS-56</name>
    <dbReference type="NCBI Taxonomy" id="1116389"/>
    <lineage>
        <taxon>Bacteria</taxon>
        <taxon>Pseudomonadati</taxon>
        <taxon>Pseudomonadota</taxon>
        <taxon>Alphaproteobacteria</taxon>
        <taxon>Hyphomicrobiales</taxon>
        <taxon>Devosiaceae</taxon>
        <taxon>Devosia</taxon>
    </lineage>
</organism>
<name>A0A1E5XTI1_9HYPH</name>
<comment type="caution">
    <text evidence="8">The sequence shown here is derived from an EMBL/GenBank/DDBJ whole genome shotgun (WGS) entry which is preliminary data.</text>
</comment>